<dbReference type="STRING" id="39495.SAMN02745111_00592"/>
<name>A0A1T4VAB8_9FIRM</name>
<dbReference type="InterPro" id="IPR032675">
    <property type="entry name" value="LRR_dom_sf"/>
</dbReference>
<evidence type="ECO:0000256" key="1">
    <source>
        <dbReference type="SAM" id="SignalP"/>
    </source>
</evidence>
<dbReference type="InterPro" id="IPR003343">
    <property type="entry name" value="Big_2"/>
</dbReference>
<dbReference type="OrthoDB" id="1771446at2"/>
<proteinExistence type="predicted"/>
<evidence type="ECO:0000259" key="2">
    <source>
        <dbReference type="Pfam" id="PF02368"/>
    </source>
</evidence>
<dbReference type="InterPro" id="IPR008964">
    <property type="entry name" value="Invasin/intimin_cell_adhesion"/>
</dbReference>
<dbReference type="Gene3D" id="3.80.10.10">
    <property type="entry name" value="Ribonuclease Inhibitor"/>
    <property type="match status" value="1"/>
</dbReference>
<evidence type="ECO:0000313" key="4">
    <source>
        <dbReference type="Proteomes" id="UP000190814"/>
    </source>
</evidence>
<keyword evidence="1" id="KW-0732">Signal</keyword>
<feature type="chain" id="PRO_5013363943" evidence="1">
    <location>
        <begin position="32"/>
        <end position="1145"/>
    </location>
</feature>
<protein>
    <submittedName>
        <fullName evidence="3">Ig-like domain (Group 2)</fullName>
    </submittedName>
</protein>
<dbReference type="Pfam" id="PF02368">
    <property type="entry name" value="Big_2"/>
    <property type="match status" value="1"/>
</dbReference>
<evidence type="ECO:0000313" key="3">
    <source>
        <dbReference type="EMBL" id="SKA61915.1"/>
    </source>
</evidence>
<dbReference type="Pfam" id="PF08757">
    <property type="entry name" value="CotH"/>
    <property type="match status" value="2"/>
</dbReference>
<dbReference type="EMBL" id="FUXZ01000003">
    <property type="protein sequence ID" value="SKA61915.1"/>
    <property type="molecule type" value="Genomic_DNA"/>
</dbReference>
<keyword evidence="4" id="KW-1185">Reference proteome</keyword>
<dbReference type="RefSeq" id="WP_078765478.1">
    <property type="nucleotide sequence ID" value="NZ_FUXZ01000003.1"/>
</dbReference>
<reference evidence="3 4" key="1">
    <citation type="submission" date="2017-02" db="EMBL/GenBank/DDBJ databases">
        <authorList>
            <person name="Peterson S.W."/>
        </authorList>
    </citation>
    <scope>NUCLEOTIDE SEQUENCE [LARGE SCALE GENOMIC DNA]</scope>
    <source>
        <strain evidence="3 4">ATCC 35992</strain>
    </source>
</reference>
<gene>
    <name evidence="3" type="ORF">SAMN02745111_00592</name>
</gene>
<dbReference type="Proteomes" id="UP000190814">
    <property type="component" value="Unassembled WGS sequence"/>
</dbReference>
<dbReference type="Gene3D" id="2.60.40.1080">
    <property type="match status" value="1"/>
</dbReference>
<feature type="signal peptide" evidence="1">
    <location>
        <begin position="1"/>
        <end position="31"/>
    </location>
</feature>
<feature type="domain" description="BIG2" evidence="2">
    <location>
        <begin position="926"/>
        <end position="988"/>
    </location>
</feature>
<dbReference type="SUPFAM" id="SSF49373">
    <property type="entry name" value="Invasin/intimin cell-adhesion fragments"/>
    <property type="match status" value="1"/>
</dbReference>
<dbReference type="AlphaFoldDB" id="A0A1T4VAB8"/>
<dbReference type="InterPro" id="IPR014867">
    <property type="entry name" value="Spore_coat_CotH_CotH2/3/7"/>
</dbReference>
<sequence>MRLKSKFGKLTTKATAIALAFVMTIPTAAFANVDFGEYSEYPYTGMPEDDITVDNLQSVLDEAIERGVPNAFIRHNLSENLDILADSKIDLNDGEKLPSIKISDVENSAGMHGLEIKKIDTGLLARTKLYLGEYDFGKLEASRLVYNMLAKKNLKAKAYLYLDDSEDAFAEIKIKRSGDSDWEKTKAYTVDVRGENLSGSHKVYLKVVANEAVDNEGKIIAKTGVNTNLFLESLFFIEGSTPVLDFDLDSDFASMDAVNASENHTVESTGDMITEIPGVDNDQKYELDYIRGRGNSTWKASKKPYKVKLNKKADLFGMGANKHWILLANYYDYTLLRNRFTFEIAKELGLNYTPESVCVNLVINGEYYGSYQLCEQIRVGESRVDIDDLEELEEGEDPADPEIVTGGYLINMGGSWLTSDGSEERITTTPYDFVIESPEYDADYSEKGKEAQLKYINNYFAIINKLISDLEPIESEEEEFEPTAFTTKDALDDAEEVDEEELDIPDGATWRDYMDEQSLIDYYLIQEFSLNGDAYYGGSTYLYKPRNGKLFWGPVWDFDFVAWNATETEADNFDGYGLTNRAPWVSKLLSSDEQFAKNVENRWKVLKPILEEMISEGGKLDQFAEETYMSALANYQVKRSILMGDYEDSDYAESGERVNFDPEGNVYTLNYFNEINRLKDFVAKRIVFCDETIDDVLGNAGSFGEGANARFFLNEEDCFMDVDPYAEIPVVMEVRENGIYGYINEEDMPEAPERDGYEFKGWYYRDETGNYVKYVPGDNIFLTEEWEGQLFYYIPSIFAQYKEIGAKEVEKVEFLADTFYHYVEKRYDSYYEEDYYAYNEINLLDLIKYEPIDALLEDISFKVEKDENADESVYANIYGYYLEVGGPQELTIIVKYGDKEISTKLVVIDDKSKFVDEEKYSVDKEINLKVGETKKIEVKYEDGKYRDYTNLDSYSYASSDESVASVSRDGVITAKADGEASIVVVNHATYNNKAKIIKVTVGNKKTEEAKKDEKKSEATKAPAVGTTLKDKTYKFKVTKAASDDKKVAGEVKITGLLKKNTKKAVIKSTVTIDGYKYNVTEIGAKAFAKAKKLTKVTIKGNKLPKIGKKAFFKKGKKVTIKVNKKLVKKAKKALKKAKCKGYKVK</sequence>
<organism evidence="3 4">
    <name type="scientific">Eubacterium uniforme</name>
    <dbReference type="NCBI Taxonomy" id="39495"/>
    <lineage>
        <taxon>Bacteria</taxon>
        <taxon>Bacillati</taxon>
        <taxon>Bacillota</taxon>
        <taxon>Clostridia</taxon>
        <taxon>Eubacteriales</taxon>
        <taxon>Eubacteriaceae</taxon>
        <taxon>Eubacterium</taxon>
    </lineage>
</organism>
<accession>A0A1T4VAB8</accession>